<evidence type="ECO:0008006" key="3">
    <source>
        <dbReference type="Google" id="ProtNLM"/>
    </source>
</evidence>
<dbReference type="AlphaFoldDB" id="A0A8H9C961"/>
<dbReference type="InterPro" id="IPR011010">
    <property type="entry name" value="DNA_brk_join_enz"/>
</dbReference>
<name>A0A8H9C961_9HYPH</name>
<dbReference type="GO" id="GO:0003677">
    <property type="term" value="F:DNA binding"/>
    <property type="evidence" value="ECO:0007669"/>
    <property type="project" value="InterPro"/>
</dbReference>
<organism evidence="1 2">
    <name type="scientific">Methylobacterium indicum</name>
    <dbReference type="NCBI Taxonomy" id="1775910"/>
    <lineage>
        <taxon>Bacteria</taxon>
        <taxon>Pseudomonadati</taxon>
        <taxon>Pseudomonadota</taxon>
        <taxon>Alphaproteobacteria</taxon>
        <taxon>Hyphomicrobiales</taxon>
        <taxon>Methylobacteriaceae</taxon>
        <taxon>Methylobacterium</taxon>
    </lineage>
</organism>
<dbReference type="SUPFAM" id="SSF56349">
    <property type="entry name" value="DNA breaking-rejoining enzymes"/>
    <property type="match status" value="1"/>
</dbReference>
<dbReference type="EMBL" id="AP024145">
    <property type="protein sequence ID" value="BCM86853.1"/>
    <property type="molecule type" value="Genomic_DNA"/>
</dbReference>
<proteinExistence type="predicted"/>
<dbReference type="KEGG" id="mind:mvi_53140"/>
<evidence type="ECO:0000313" key="2">
    <source>
        <dbReference type="Proteomes" id="UP000663508"/>
    </source>
</evidence>
<dbReference type="Proteomes" id="UP000663508">
    <property type="component" value="Chromosome"/>
</dbReference>
<accession>A0A8H9C961</accession>
<evidence type="ECO:0000313" key="1">
    <source>
        <dbReference type="EMBL" id="BCM86853.1"/>
    </source>
</evidence>
<reference evidence="1" key="1">
    <citation type="submission" date="2020-11" db="EMBL/GenBank/DDBJ databases">
        <title>Complete genome sequence of a novel pathogenic Methylobacterium strain isolated from rice in Vietnam.</title>
        <authorList>
            <person name="Lai K."/>
            <person name="Okazaki S."/>
            <person name="Higashi K."/>
            <person name="Mori H."/>
            <person name="Toyoda A."/>
            <person name="Kurokawa K."/>
        </authorList>
    </citation>
    <scope>NUCLEOTIDE SEQUENCE</scope>
    <source>
        <strain evidence="1">VL1</strain>
    </source>
</reference>
<protein>
    <recommendedName>
        <fullName evidence="3">Integrase</fullName>
    </recommendedName>
</protein>
<sequence length="116" mass="12944">MKTEQSAWELPLVGVALMAAQAQPEGFPRYRDKAASLSAITNKVMRTAGLLPLPGQSAYSFRHCFEDRLTAVEAPEKLIAAMMGHKYQRPRYGSGPSLSQKREWLQRIAFKPPGRV</sequence>
<dbReference type="RefSeq" id="WP_244748718.1">
    <property type="nucleotide sequence ID" value="NZ_AP024145.1"/>
</dbReference>
<gene>
    <name evidence="1" type="ORF">mvi_53140</name>
</gene>